<evidence type="ECO:0000259" key="7">
    <source>
        <dbReference type="Pfam" id="PF02743"/>
    </source>
</evidence>
<feature type="transmembrane region" description="Helical" evidence="6">
    <location>
        <begin position="331"/>
        <end position="349"/>
    </location>
</feature>
<feature type="transmembrane region" description="Helical" evidence="6">
    <location>
        <begin position="369"/>
        <end position="389"/>
    </location>
</feature>
<sequence>MGKMVRKIFKERIVIVIITFVLLALFPLVLFRLIAFPKASTELKQGVQRNLWGIVNKQKDLLTLLWEERKSHARAVSDTIQSELLIHGDEDFMSLVNGKNEHEYLRLKMQLECMKADYGYKGIVICDATGTIQVTTDTEKSMVGMNIMKEKPFRNVHETLYDGKTYTSDVIHYSLNDANDGGGDDSPSLFMSYPIKGENHDVIGAVLLWMDTSLLNKSMKNVLLGKTGEAYLVNKDGIMVTQSRFSDHIKNNGETCRTCHKVVDPDTNMLTKGVKRCITEKRSGYDLEGYMDYDGLKVVGAWSWLKDLNMGLIVEIDADEALGTVNNINSMVKSLMVVIIIPAFVMAVLMYRKLSTGYMLRELSLPKKALLGVTSIIVVGFVIAILDGYELRKERGYLREQKYKVHNPLDVFGSIVTQRDEDFIKSNISKFKEQFPILKSENTINKGGLDWEIVNSNRKQSPEKTVATWELKP</sequence>
<evidence type="ECO:0000256" key="5">
    <source>
        <dbReference type="ARBA" id="ARBA00023136"/>
    </source>
</evidence>
<gene>
    <name evidence="8" type="ORF">BROSI_A2863</name>
</gene>
<proteinExistence type="predicted"/>
<accession>A0ABQ0JZZ1</accession>
<dbReference type="InterPro" id="IPR033479">
    <property type="entry name" value="dCache_1"/>
</dbReference>
<dbReference type="EMBL" id="BAFN01000001">
    <property type="protein sequence ID" value="GAN34327.1"/>
    <property type="molecule type" value="Genomic_DNA"/>
</dbReference>
<keyword evidence="8" id="KW-0808">Transferase</keyword>
<evidence type="ECO:0000256" key="2">
    <source>
        <dbReference type="ARBA" id="ARBA00022475"/>
    </source>
</evidence>
<evidence type="ECO:0000313" key="8">
    <source>
        <dbReference type="EMBL" id="GAN34327.1"/>
    </source>
</evidence>
<keyword evidence="4 6" id="KW-1133">Transmembrane helix</keyword>
<evidence type="ECO:0000256" key="3">
    <source>
        <dbReference type="ARBA" id="ARBA00022692"/>
    </source>
</evidence>
<evidence type="ECO:0000256" key="6">
    <source>
        <dbReference type="SAM" id="Phobius"/>
    </source>
</evidence>
<keyword evidence="3 6" id="KW-0812">Transmembrane</keyword>
<comment type="subcellular location">
    <subcellularLocation>
        <location evidence="1">Cell membrane</location>
        <topology evidence="1">Multi-pass membrane protein</topology>
    </subcellularLocation>
</comment>
<dbReference type="SUPFAM" id="SSF103190">
    <property type="entry name" value="Sensory domain-like"/>
    <property type="match status" value="1"/>
</dbReference>
<organism evidence="8 9">
    <name type="scientific">Candidatus Brocadia sinica JPN1</name>
    <dbReference type="NCBI Taxonomy" id="1197129"/>
    <lineage>
        <taxon>Bacteria</taxon>
        <taxon>Pseudomonadati</taxon>
        <taxon>Planctomycetota</taxon>
        <taxon>Candidatus Brocadiia</taxon>
        <taxon>Candidatus Brocadiales</taxon>
        <taxon>Candidatus Brocadiaceae</taxon>
        <taxon>Candidatus Brocadia</taxon>
    </lineage>
</organism>
<keyword evidence="2" id="KW-1003">Cell membrane</keyword>
<name>A0ABQ0JZZ1_9BACT</name>
<comment type="caution">
    <text evidence="8">The sequence shown here is derived from an EMBL/GenBank/DDBJ whole genome shotgun (WGS) entry which is preliminary data.</text>
</comment>
<keyword evidence="8" id="KW-0418">Kinase</keyword>
<evidence type="ECO:0000313" key="9">
    <source>
        <dbReference type="Proteomes" id="UP000032309"/>
    </source>
</evidence>
<dbReference type="Pfam" id="PF02743">
    <property type="entry name" value="dCache_1"/>
    <property type="match status" value="1"/>
</dbReference>
<keyword evidence="5 6" id="KW-0472">Membrane</keyword>
<dbReference type="Gene3D" id="3.30.450.20">
    <property type="entry name" value="PAS domain"/>
    <property type="match status" value="1"/>
</dbReference>
<dbReference type="InterPro" id="IPR029151">
    <property type="entry name" value="Sensor-like_sf"/>
</dbReference>
<evidence type="ECO:0000256" key="4">
    <source>
        <dbReference type="ARBA" id="ARBA00022989"/>
    </source>
</evidence>
<reference evidence="9" key="1">
    <citation type="journal article" date="2015" name="Genome Announc.">
        <title>Draft Genome Sequence of an Anaerobic Ammonium-Oxidizing Bacterium, "Candidatus Brocadia sinica".</title>
        <authorList>
            <person name="Oshiki M."/>
            <person name="Shinyako-Hata K."/>
            <person name="Satoh H."/>
            <person name="Okabe S."/>
        </authorList>
    </citation>
    <scope>NUCLEOTIDE SEQUENCE [LARGE SCALE GENOMIC DNA]</scope>
    <source>
        <strain evidence="9">JPN1</strain>
    </source>
</reference>
<dbReference type="RefSeq" id="WP_052564355.1">
    <property type="nucleotide sequence ID" value="NZ_BAFN01000001.1"/>
</dbReference>
<feature type="transmembrane region" description="Helical" evidence="6">
    <location>
        <begin position="12"/>
        <end position="35"/>
    </location>
</feature>
<feature type="domain" description="Cache" evidence="7">
    <location>
        <begin position="110"/>
        <end position="314"/>
    </location>
</feature>
<dbReference type="GO" id="GO:0016301">
    <property type="term" value="F:kinase activity"/>
    <property type="evidence" value="ECO:0007669"/>
    <property type="project" value="UniProtKB-KW"/>
</dbReference>
<keyword evidence="9" id="KW-1185">Reference proteome</keyword>
<dbReference type="Proteomes" id="UP000032309">
    <property type="component" value="Unassembled WGS sequence"/>
</dbReference>
<evidence type="ECO:0000256" key="1">
    <source>
        <dbReference type="ARBA" id="ARBA00004651"/>
    </source>
</evidence>
<protein>
    <submittedName>
        <fullName evidence="8">PAS sensor histidine kinase protein and response regulator</fullName>
    </submittedName>
</protein>